<keyword evidence="4" id="KW-0812">Transmembrane</keyword>
<accession>A0AAV9NRQ1</accession>
<dbReference type="AlphaFoldDB" id="A0AAV9NRQ1"/>
<dbReference type="Pfam" id="PF02046">
    <property type="entry name" value="COX6A"/>
    <property type="match status" value="1"/>
</dbReference>
<comment type="caution">
    <text evidence="13">The sequence shown here is derived from an EMBL/GenBank/DDBJ whole genome shotgun (WGS) entry which is preliminary data.</text>
</comment>
<evidence type="ECO:0000256" key="1">
    <source>
        <dbReference type="ARBA" id="ARBA00004434"/>
    </source>
</evidence>
<sequence>MSFQRVGLRFAQQQLRAPTLRTAIQRRFASTAEKLPPTGSKLVGPADNAFNRERAAVKAHAAATSGHVVVPCLILGSINAWNLWNEHWQHWEHLPPLEERVEYPYQNIRSKNFFWGDGDKTLFWNKNVNYHNKDKAT</sequence>
<evidence type="ECO:0000256" key="7">
    <source>
        <dbReference type="ARBA" id="ARBA00022989"/>
    </source>
</evidence>
<comment type="subcellular location">
    <subcellularLocation>
        <location evidence="1">Mitochondrion inner membrane</location>
        <topology evidence="1">Single-pass membrane protein</topology>
    </subcellularLocation>
</comment>
<evidence type="ECO:0000313" key="14">
    <source>
        <dbReference type="Proteomes" id="UP001358417"/>
    </source>
</evidence>
<keyword evidence="14" id="KW-1185">Reference proteome</keyword>
<dbReference type="GO" id="GO:0030234">
    <property type="term" value="F:enzyme regulator activity"/>
    <property type="evidence" value="ECO:0007669"/>
    <property type="project" value="TreeGrafter"/>
</dbReference>
<keyword evidence="6" id="KW-0809">Transit peptide</keyword>
<organism evidence="13 14">
    <name type="scientific">Exophiala bonariae</name>
    <dbReference type="NCBI Taxonomy" id="1690606"/>
    <lineage>
        <taxon>Eukaryota</taxon>
        <taxon>Fungi</taxon>
        <taxon>Dikarya</taxon>
        <taxon>Ascomycota</taxon>
        <taxon>Pezizomycotina</taxon>
        <taxon>Eurotiomycetes</taxon>
        <taxon>Chaetothyriomycetidae</taxon>
        <taxon>Chaetothyriales</taxon>
        <taxon>Herpotrichiellaceae</taxon>
        <taxon>Exophiala</taxon>
    </lineage>
</organism>
<keyword evidence="8" id="KW-0560">Oxidoreductase</keyword>
<dbReference type="RefSeq" id="XP_064711409.1">
    <property type="nucleotide sequence ID" value="XM_064848785.1"/>
</dbReference>
<dbReference type="InterPro" id="IPR001349">
    <property type="entry name" value="Cyt_c_oxidase_su6a"/>
</dbReference>
<evidence type="ECO:0000256" key="9">
    <source>
        <dbReference type="ARBA" id="ARBA00023128"/>
    </source>
</evidence>
<dbReference type="GO" id="GO:0006123">
    <property type="term" value="P:mitochondrial electron transport, cytochrome c to oxygen"/>
    <property type="evidence" value="ECO:0007669"/>
    <property type="project" value="TreeGrafter"/>
</dbReference>
<evidence type="ECO:0000256" key="4">
    <source>
        <dbReference type="ARBA" id="ARBA00022692"/>
    </source>
</evidence>
<dbReference type="Gene3D" id="4.10.95.10">
    <property type="entry name" value="Cytochrome c oxidase, subunit VIa"/>
    <property type="match status" value="1"/>
</dbReference>
<proteinExistence type="inferred from homology"/>
<evidence type="ECO:0000256" key="3">
    <source>
        <dbReference type="ARBA" id="ARBA00005553"/>
    </source>
</evidence>
<evidence type="ECO:0000256" key="11">
    <source>
        <dbReference type="RuleBase" id="RU004396"/>
    </source>
</evidence>
<dbReference type="InterPro" id="IPR018507">
    <property type="entry name" value="Cyt_c_oxidase_su6a_CS"/>
</dbReference>
<name>A0AAV9NRQ1_9EURO</name>
<gene>
    <name evidence="13" type="primary">EAT5</name>
    <name evidence="13" type="ORF">LTR84_005213</name>
</gene>
<dbReference type="PANTHER" id="PTHR11504">
    <property type="entry name" value="CYTOCHROME C OXIDASE POLYPEPTIDE VIA"/>
    <property type="match status" value="1"/>
</dbReference>
<evidence type="ECO:0000256" key="8">
    <source>
        <dbReference type="ARBA" id="ARBA00023002"/>
    </source>
</evidence>
<keyword evidence="7" id="KW-1133">Transmembrane helix</keyword>
<evidence type="ECO:0000313" key="13">
    <source>
        <dbReference type="EMBL" id="KAK5063137.1"/>
    </source>
</evidence>
<evidence type="ECO:0000256" key="6">
    <source>
        <dbReference type="ARBA" id="ARBA00022946"/>
    </source>
</evidence>
<reference evidence="13 14" key="1">
    <citation type="submission" date="2023-08" db="EMBL/GenBank/DDBJ databases">
        <title>Black Yeasts Isolated from many extreme environments.</title>
        <authorList>
            <person name="Coleine C."/>
            <person name="Stajich J.E."/>
            <person name="Selbmann L."/>
        </authorList>
    </citation>
    <scope>NUCLEOTIDE SEQUENCE [LARGE SCALE GENOMIC DNA]</scope>
    <source>
        <strain evidence="13 14">CCFEE 5792</strain>
    </source>
</reference>
<evidence type="ECO:0000256" key="12">
    <source>
        <dbReference type="RuleBase" id="RU004397"/>
    </source>
</evidence>
<dbReference type="PROSITE" id="PS01329">
    <property type="entry name" value="COX6A"/>
    <property type="match status" value="1"/>
</dbReference>
<keyword evidence="10 12" id="KW-0472">Membrane</keyword>
<evidence type="ECO:0000256" key="2">
    <source>
        <dbReference type="ARBA" id="ARBA00004673"/>
    </source>
</evidence>
<dbReference type="EMBL" id="JAVRRD010000002">
    <property type="protein sequence ID" value="KAK5063137.1"/>
    <property type="molecule type" value="Genomic_DNA"/>
</dbReference>
<dbReference type="GO" id="GO:0005743">
    <property type="term" value="C:mitochondrial inner membrane"/>
    <property type="evidence" value="ECO:0007669"/>
    <property type="project" value="UniProtKB-SubCell"/>
</dbReference>
<keyword evidence="5 12" id="KW-0999">Mitochondrion inner membrane</keyword>
<keyword evidence="9 12" id="KW-0496">Mitochondrion</keyword>
<comment type="pathway">
    <text evidence="2">Energy metabolism; oxidative phosphorylation.</text>
</comment>
<dbReference type="PANTHER" id="PTHR11504:SF0">
    <property type="entry name" value="CYTOCHROME C OXIDASE SUBUNIT"/>
    <property type="match status" value="1"/>
</dbReference>
<evidence type="ECO:0000256" key="10">
    <source>
        <dbReference type="ARBA" id="ARBA00023136"/>
    </source>
</evidence>
<dbReference type="GO" id="GO:0016491">
    <property type="term" value="F:oxidoreductase activity"/>
    <property type="evidence" value="ECO:0007669"/>
    <property type="project" value="UniProtKB-KW"/>
</dbReference>
<dbReference type="SUPFAM" id="SSF81411">
    <property type="entry name" value="Mitochondrial cytochrome c oxidase subunit VIa"/>
    <property type="match status" value="1"/>
</dbReference>
<dbReference type="GeneID" id="89973391"/>
<comment type="similarity">
    <text evidence="3 11">Belongs to the cytochrome c oxidase subunit 6A family.</text>
</comment>
<dbReference type="InterPro" id="IPR036418">
    <property type="entry name" value="Cyt_c_oxidase_su6a_sf"/>
</dbReference>
<protein>
    <recommendedName>
        <fullName evidence="12">Cytochrome c oxidase subunit</fullName>
    </recommendedName>
    <alternativeName>
        <fullName evidence="12">Cytochrome c oxidase polypeptide VIa</fullName>
    </alternativeName>
</protein>
<dbReference type="Proteomes" id="UP001358417">
    <property type="component" value="Unassembled WGS sequence"/>
</dbReference>
<evidence type="ECO:0000256" key="5">
    <source>
        <dbReference type="ARBA" id="ARBA00022792"/>
    </source>
</evidence>